<evidence type="ECO:0000313" key="2">
    <source>
        <dbReference type="Proteomes" id="UP001162164"/>
    </source>
</evidence>
<accession>A0ABQ9JVS7</accession>
<name>A0ABQ9JVS7_9CUCU</name>
<gene>
    <name evidence="1" type="ORF">NQ317_007776</name>
</gene>
<comment type="caution">
    <text evidence="1">The sequence shown here is derived from an EMBL/GenBank/DDBJ whole genome shotgun (WGS) entry which is preliminary data.</text>
</comment>
<dbReference type="Proteomes" id="UP001162164">
    <property type="component" value="Unassembled WGS sequence"/>
</dbReference>
<evidence type="ECO:0000313" key="1">
    <source>
        <dbReference type="EMBL" id="KAJ8982428.1"/>
    </source>
</evidence>
<dbReference type="EMBL" id="JAPWTJ010000124">
    <property type="protein sequence ID" value="KAJ8982428.1"/>
    <property type="molecule type" value="Genomic_DNA"/>
</dbReference>
<protein>
    <submittedName>
        <fullName evidence="1">Uncharacterized protein</fullName>
    </submittedName>
</protein>
<keyword evidence="2" id="KW-1185">Reference proteome</keyword>
<proteinExistence type="predicted"/>
<organism evidence="1 2">
    <name type="scientific">Molorchus minor</name>
    <dbReference type="NCBI Taxonomy" id="1323400"/>
    <lineage>
        <taxon>Eukaryota</taxon>
        <taxon>Metazoa</taxon>
        <taxon>Ecdysozoa</taxon>
        <taxon>Arthropoda</taxon>
        <taxon>Hexapoda</taxon>
        <taxon>Insecta</taxon>
        <taxon>Pterygota</taxon>
        <taxon>Neoptera</taxon>
        <taxon>Endopterygota</taxon>
        <taxon>Coleoptera</taxon>
        <taxon>Polyphaga</taxon>
        <taxon>Cucujiformia</taxon>
        <taxon>Chrysomeloidea</taxon>
        <taxon>Cerambycidae</taxon>
        <taxon>Lamiinae</taxon>
        <taxon>Monochamini</taxon>
        <taxon>Molorchus</taxon>
    </lineage>
</organism>
<reference evidence="1" key="1">
    <citation type="journal article" date="2023" name="Insect Mol. Biol.">
        <title>Genome sequencing provides insights into the evolution of gene families encoding plant cell wall-degrading enzymes in longhorned beetles.</title>
        <authorList>
            <person name="Shin N.R."/>
            <person name="Okamura Y."/>
            <person name="Kirsch R."/>
            <person name="Pauchet Y."/>
        </authorList>
    </citation>
    <scope>NUCLEOTIDE SEQUENCE</scope>
    <source>
        <strain evidence="1">MMC_N1</strain>
    </source>
</reference>
<sequence>MSYHAGTYPVWNKLNFTGSEKVILLNGADLKITHIGIAIHFFNLGVWYSRSLYYSIRTVSHLYLCEIYCGYITKSQDSLKLKIYKMFPICIKIIYLLKTNNEIKSIRIDLSTKNTFFKVKRKQDSVRFRMSSRASKIEANDNINVFVPIPLLKNLNLNFPQYFESKTAVAEPFRLAGKSVLIGMDVGLAIDVRLHLDHDL</sequence>